<evidence type="ECO:0000313" key="1">
    <source>
        <dbReference type="EMBL" id="RCK77962.1"/>
    </source>
</evidence>
<protein>
    <submittedName>
        <fullName evidence="1">Uncharacterized protein</fullName>
    </submittedName>
</protein>
<name>A0A367ZKP3_9BACT</name>
<evidence type="ECO:0000313" key="2">
    <source>
        <dbReference type="Proteomes" id="UP000252355"/>
    </source>
</evidence>
<dbReference type="AlphaFoldDB" id="A0A367ZKP3"/>
<accession>A0A367ZKP3</accession>
<dbReference type="EMBL" id="QOQW01000030">
    <property type="protein sequence ID" value="RCK77962.1"/>
    <property type="molecule type" value="Genomic_DNA"/>
</dbReference>
<reference evidence="1 2" key="1">
    <citation type="submission" date="2018-05" db="EMBL/GenBank/DDBJ databases">
        <title>A metagenomic window into the 2 km-deep terrestrial subsurface aquifer revealed taxonomically and functionally diverse microbial community comprising novel uncultured bacterial lineages.</title>
        <authorList>
            <person name="Kadnikov V.V."/>
            <person name="Mardanov A.V."/>
            <person name="Beletsky A.V."/>
            <person name="Banks D."/>
            <person name="Pimenov N.V."/>
            <person name="Frank Y.A."/>
            <person name="Karnachuk O.V."/>
            <person name="Ravin N.V."/>
        </authorList>
    </citation>
    <scope>NUCLEOTIDE SEQUENCE [LARGE SCALE GENOMIC DNA]</scope>
    <source>
        <strain evidence="1">BY5</strain>
    </source>
</reference>
<proteinExistence type="predicted"/>
<gene>
    <name evidence="1" type="ORF">OZSIB_2000</name>
</gene>
<comment type="caution">
    <text evidence="1">The sequence shown here is derived from an EMBL/GenBank/DDBJ whole genome shotgun (WGS) entry which is preliminary data.</text>
</comment>
<dbReference type="Proteomes" id="UP000252355">
    <property type="component" value="Unassembled WGS sequence"/>
</dbReference>
<sequence length="681" mass="74999">MVVLGLLTVLSFLFLFLSFQSRQFRYVTHRGIEEEEAFQVARVAADIFWAWLQEVARTRRGCDKLFPEGEAVSPLDPAARGRGLDGLRLAASDFAAAARLEEAWQALKAKFPGVETLQVASTWSVRTADPDFLSGRIILAVDLTARQRRHRFEFPREFRAVSSLPRPFAKFTLFVREGGAAERFNLIEKGFQDDTGDTRPFYLYNTDEIYQASKPDLWRTSGWVFLGGASVTLNLDGSHPGRRESETFIFWPTLYTDDPGAELPYACTDYLGGSKLRVRFTPIGAMRDWLTVGNLRETLMEELPRLRRCSVLRLFGDRRRQTPTRVFGHVFAEYVLYATLIYDANGDSVPDHIQVDPAGTMHRAIFPLPRLTRGDDYLPQYGLPVIMTTRVPPFFLFLQGHGLPGVPPSLADLMPAYAAGAPSDYLTFMTKLASDFTLASRLPSYNALYDQMFDGATTGGRKSFPAPAIFPEGNYPNPGTAVRLPEDGPRAGELFRGDLTVLDPAAPYRKAGFFASWYESAAVFATQGPIRIRGGVPVIDRPTVAMIEGPLELPDRLQVEAPVVLVARQGVTVRSVVGPPPGIDAHLVLVSLEGDITIAPLAGSPAAVRGTALLAPNGTVRWAVPVDLQGCLTVRTLDPAILGQGGSLTWDRRFDLTDPAAARRGIALVLGPNLPHLLRPE</sequence>
<organism evidence="1 2">
    <name type="scientific">Candidatus Ozemobacter sibiricus</name>
    <dbReference type="NCBI Taxonomy" id="2268124"/>
    <lineage>
        <taxon>Bacteria</taxon>
        <taxon>Candidatus Ozemobacteria</taxon>
        <taxon>Candidatus Ozemobacterales</taxon>
        <taxon>Candidatus Ozemobacteraceae</taxon>
        <taxon>Candidatus Ozemobacter</taxon>
    </lineage>
</organism>